<proteinExistence type="predicted"/>
<comment type="caution">
    <text evidence="6">The sequence shown here is derived from an EMBL/GenBank/DDBJ whole genome shotgun (WGS) entry which is preliminary data.</text>
</comment>
<name>A0ABR2P6X1_9ROSI</name>
<sequence length="269" mass="30467">MEVIVSTVADAMLSACFRSLCETLSSPEFLKFCRDEQLVAEMNKWQKLLLQMNASLEDAEEKQITSYAVKYWLGELHHVALDAEDVVDELATEALRRKLAELTRQPSVGTNKVWKFFVPSCFRAINLNTLKFDAEIKSKILVITERLDDLVKGKSFLRPFAAGAPESKILVTTRNEPVAACCGGYRHQLKELSNDDCILILTCHALRAKNFDEYPDLKAVGEQIATRIHSKTIRRHKQIRSPPSNEEIENTGCITNMFADLGSMLPFEW</sequence>
<dbReference type="PANTHER" id="PTHR36766">
    <property type="entry name" value="PLANT BROAD-SPECTRUM MILDEW RESISTANCE PROTEIN RPW8"/>
    <property type="match status" value="1"/>
</dbReference>
<dbReference type="SUPFAM" id="SSF52540">
    <property type="entry name" value="P-loop containing nucleoside triphosphate hydrolases"/>
    <property type="match status" value="1"/>
</dbReference>
<evidence type="ECO:0000256" key="3">
    <source>
        <dbReference type="ARBA" id="ARBA00022821"/>
    </source>
</evidence>
<evidence type="ECO:0000256" key="1">
    <source>
        <dbReference type="ARBA" id="ARBA00022737"/>
    </source>
</evidence>
<organism evidence="6 7">
    <name type="scientific">Hibiscus sabdariffa</name>
    <name type="common">roselle</name>
    <dbReference type="NCBI Taxonomy" id="183260"/>
    <lineage>
        <taxon>Eukaryota</taxon>
        <taxon>Viridiplantae</taxon>
        <taxon>Streptophyta</taxon>
        <taxon>Embryophyta</taxon>
        <taxon>Tracheophyta</taxon>
        <taxon>Spermatophyta</taxon>
        <taxon>Magnoliopsida</taxon>
        <taxon>eudicotyledons</taxon>
        <taxon>Gunneridae</taxon>
        <taxon>Pentapetalae</taxon>
        <taxon>rosids</taxon>
        <taxon>malvids</taxon>
        <taxon>Malvales</taxon>
        <taxon>Malvaceae</taxon>
        <taxon>Malvoideae</taxon>
        <taxon>Hibiscus</taxon>
    </lineage>
</organism>
<gene>
    <name evidence="6" type="ORF">V6N11_029515</name>
</gene>
<accession>A0ABR2P6X1</accession>
<keyword evidence="1" id="KW-0677">Repeat</keyword>
<dbReference type="Pfam" id="PF18052">
    <property type="entry name" value="Rx_N"/>
    <property type="match status" value="1"/>
</dbReference>
<feature type="domain" description="Disease resistance N-terminal" evidence="5">
    <location>
        <begin position="16"/>
        <end position="104"/>
    </location>
</feature>
<evidence type="ECO:0000313" key="7">
    <source>
        <dbReference type="Proteomes" id="UP001396334"/>
    </source>
</evidence>
<keyword evidence="4" id="KW-0067">ATP-binding</keyword>
<dbReference type="Proteomes" id="UP001396334">
    <property type="component" value="Unassembled WGS sequence"/>
</dbReference>
<keyword evidence="2" id="KW-0547">Nucleotide-binding</keyword>
<keyword evidence="3" id="KW-0611">Plant defense</keyword>
<dbReference type="EMBL" id="JBBPBN010000078">
    <property type="protein sequence ID" value="KAK8984194.1"/>
    <property type="molecule type" value="Genomic_DNA"/>
</dbReference>
<reference evidence="6 7" key="1">
    <citation type="journal article" date="2024" name="G3 (Bethesda)">
        <title>Genome assembly of Hibiscus sabdariffa L. provides insights into metabolisms of medicinal natural products.</title>
        <authorList>
            <person name="Kim T."/>
        </authorList>
    </citation>
    <scope>NUCLEOTIDE SEQUENCE [LARGE SCALE GENOMIC DNA]</scope>
    <source>
        <strain evidence="6">TK-2024</strain>
        <tissue evidence="6">Old leaves</tissue>
    </source>
</reference>
<evidence type="ECO:0000259" key="5">
    <source>
        <dbReference type="Pfam" id="PF18052"/>
    </source>
</evidence>
<evidence type="ECO:0000313" key="6">
    <source>
        <dbReference type="EMBL" id="KAK8984194.1"/>
    </source>
</evidence>
<dbReference type="Gene3D" id="1.20.5.4130">
    <property type="match status" value="1"/>
</dbReference>
<dbReference type="InterPro" id="IPR041118">
    <property type="entry name" value="Rx_N"/>
</dbReference>
<evidence type="ECO:0000256" key="4">
    <source>
        <dbReference type="ARBA" id="ARBA00022840"/>
    </source>
</evidence>
<dbReference type="PANTHER" id="PTHR36766:SF40">
    <property type="entry name" value="DISEASE RESISTANCE PROTEIN RGA3"/>
    <property type="match status" value="1"/>
</dbReference>
<keyword evidence="7" id="KW-1185">Reference proteome</keyword>
<protein>
    <recommendedName>
        <fullName evidence="5">Disease resistance N-terminal domain-containing protein</fullName>
    </recommendedName>
</protein>
<dbReference type="InterPro" id="IPR027417">
    <property type="entry name" value="P-loop_NTPase"/>
</dbReference>
<evidence type="ECO:0000256" key="2">
    <source>
        <dbReference type="ARBA" id="ARBA00022741"/>
    </source>
</evidence>